<dbReference type="EMBL" id="JABEZW010000002">
    <property type="protein sequence ID" value="MBA0759832.1"/>
    <property type="molecule type" value="Genomic_DNA"/>
</dbReference>
<feature type="coiled-coil region" evidence="1">
    <location>
        <begin position="223"/>
        <end position="250"/>
    </location>
</feature>
<dbReference type="PANTHER" id="PTHR48200:SF1">
    <property type="entry name" value="AMINOTRANSFERASE-LIKE PLANT MOBILE DOMAIN-CONTAINING PROTEIN"/>
    <property type="match status" value="1"/>
</dbReference>
<evidence type="ECO:0000313" key="4">
    <source>
        <dbReference type="Proteomes" id="UP000593568"/>
    </source>
</evidence>
<organism evidence="3 4">
    <name type="scientific">Gossypium trilobum</name>
    <dbReference type="NCBI Taxonomy" id="34281"/>
    <lineage>
        <taxon>Eukaryota</taxon>
        <taxon>Viridiplantae</taxon>
        <taxon>Streptophyta</taxon>
        <taxon>Embryophyta</taxon>
        <taxon>Tracheophyta</taxon>
        <taxon>Spermatophyta</taxon>
        <taxon>Magnoliopsida</taxon>
        <taxon>eudicotyledons</taxon>
        <taxon>Gunneridae</taxon>
        <taxon>Pentapetalae</taxon>
        <taxon>rosids</taxon>
        <taxon>malvids</taxon>
        <taxon>Malvales</taxon>
        <taxon>Malvaceae</taxon>
        <taxon>Malvoideae</taxon>
        <taxon>Gossypium</taxon>
    </lineage>
</organism>
<evidence type="ECO:0000259" key="2">
    <source>
        <dbReference type="Pfam" id="PF24924"/>
    </source>
</evidence>
<protein>
    <recommendedName>
        <fullName evidence="2">DUF7745 domain-containing protein</fullName>
    </recommendedName>
</protein>
<keyword evidence="1" id="KW-0175">Coiled coil</keyword>
<gene>
    <name evidence="3" type="ORF">Gotri_022651</name>
</gene>
<dbReference type="AlphaFoldDB" id="A0A7J9DGG2"/>
<reference evidence="3 4" key="1">
    <citation type="journal article" date="2019" name="Genome Biol. Evol.">
        <title>Insights into the evolution of the New World diploid cottons (Gossypium, subgenus Houzingenia) based on genome sequencing.</title>
        <authorList>
            <person name="Grover C.E."/>
            <person name="Arick M.A. 2nd"/>
            <person name="Thrash A."/>
            <person name="Conover J.L."/>
            <person name="Sanders W.S."/>
            <person name="Peterson D.G."/>
            <person name="Frelichowski J.E."/>
            <person name="Scheffler J.A."/>
            <person name="Scheffler B.E."/>
            <person name="Wendel J.F."/>
        </authorList>
    </citation>
    <scope>NUCLEOTIDE SEQUENCE [LARGE SCALE GENOMIC DNA]</scope>
    <source>
        <strain evidence="3">8</strain>
        <tissue evidence="3">Leaf</tissue>
    </source>
</reference>
<comment type="caution">
    <text evidence="3">The sequence shown here is derived from an EMBL/GenBank/DDBJ whole genome shotgun (WGS) entry which is preliminary data.</text>
</comment>
<dbReference type="InterPro" id="IPR056647">
    <property type="entry name" value="DUF7745"/>
</dbReference>
<feature type="domain" description="DUF7745" evidence="2">
    <location>
        <begin position="33"/>
        <end position="161"/>
    </location>
</feature>
<name>A0A7J9DGG2_9ROSI</name>
<evidence type="ECO:0000256" key="1">
    <source>
        <dbReference type="SAM" id="Coils"/>
    </source>
</evidence>
<evidence type="ECO:0000313" key="3">
    <source>
        <dbReference type="EMBL" id="MBA0759832.1"/>
    </source>
</evidence>
<dbReference type="Pfam" id="PF24924">
    <property type="entry name" value="DUF7745"/>
    <property type="match status" value="1"/>
</dbReference>
<keyword evidence="4" id="KW-1185">Reference proteome</keyword>
<proteinExistence type="predicted"/>
<dbReference type="PANTHER" id="PTHR48200">
    <property type="entry name" value="PROTEIN, PUTATIVE-RELATED"/>
    <property type="match status" value="1"/>
</dbReference>
<accession>A0A7J9DGG2</accession>
<dbReference type="Proteomes" id="UP000593568">
    <property type="component" value="Unassembled WGS sequence"/>
</dbReference>
<sequence length="297" mass="35121">MDEQIKKNELSCVLWFSLRDLVQNHLDILKRIDLFALAIYELIIFPKVLGHIEVAVVDFFEKLRQGINPAPTILAETFRSLNSCRRKGERHFIGWAQLLNAWIFSHFWKVKRTPFHMFSKTFAPLEAYLEKDSPKDVTEQPLVSIFQNFRVENITWRAPWIHHFVLLYNLLRDNSYQLPVDCHNLSLPLRRQRRVQNQLTPPTDYASQNPFLEEMPSELEMARHEFERENAKLLQDISSLQEENYQLKIDVQIENSRTEKVQKEVEITRKDLRDLHLENKKLRGTIRNSGLGKSSAE</sequence>